<dbReference type="Pfam" id="PF02548">
    <property type="entry name" value="Pantoate_transf"/>
    <property type="match status" value="1"/>
</dbReference>
<dbReference type="GO" id="GO:0008168">
    <property type="term" value="F:methyltransferase activity"/>
    <property type="evidence" value="ECO:0007669"/>
    <property type="project" value="UniProtKB-KW"/>
</dbReference>
<dbReference type="RefSeq" id="WP_093136773.1">
    <property type="nucleotide sequence ID" value="NZ_FOHJ01000010.1"/>
</dbReference>
<dbReference type="NCBIfam" id="TIGR00222">
    <property type="entry name" value="panB"/>
    <property type="match status" value="1"/>
</dbReference>
<evidence type="ECO:0000256" key="8">
    <source>
        <dbReference type="PIRSR" id="PIRSR000388-1"/>
    </source>
</evidence>
<comment type="pathway">
    <text evidence="1 7">Cofactor biosynthesis; (R)-pantothenate biosynthesis; (R)-pantoate from 3-methyl-2-oxobutanoate: step 1/2.</text>
</comment>
<keyword evidence="4 7" id="KW-0566">Pantothenate biosynthesis</keyword>
<dbReference type="OrthoDB" id="9781789at2"/>
<sequence>MKTRAKLQKMKENKEKITMITAYDYPSAKLSQESGVDTILVGDSLGMVVLGYDSTIPVTMEDMIHHGKAVKRGADDTFVVVDMPFMSYHISKEETLKNAQRLFQKTGAQALKIEGAGEVLNTIEQLTHAGIPVVGHLGLTPQTVNVIGGYRIQGKNKKDAEELIENAKKVEEAGAMALVLECVPEPLARLITEHVSIPTIGIGAGKFCDGQVLVFHDILKYGVDRLPKFVKPYGNANDWFQSSITQYVNEVKDEVFPSKENVYEMDEEEIPSLYGGKEK</sequence>
<proteinExistence type="inferred from homology"/>
<name>A0A1I0I4K8_9BACI</name>
<feature type="binding site" evidence="7 9">
    <location>
        <position position="112"/>
    </location>
    <ligand>
        <name>3-methyl-2-oxobutanoate</name>
        <dbReference type="ChEBI" id="CHEBI:11851"/>
    </ligand>
</feature>
<comment type="function">
    <text evidence="6 7">Catalyzes the reversible reaction in which hydroxymethyl group from 5,10-methylenetetrahydrofolate is transferred onto alpha-ketoisovalerate to form ketopantoate.</text>
</comment>
<comment type="cofactor">
    <cofactor evidence="7 10">
        <name>Mg(2+)</name>
        <dbReference type="ChEBI" id="CHEBI:18420"/>
    </cofactor>
    <text evidence="7 10">Binds 1 Mg(2+) ion per subunit.</text>
</comment>
<dbReference type="Gene3D" id="3.20.20.60">
    <property type="entry name" value="Phosphoenolpyruvate-binding domains"/>
    <property type="match status" value="1"/>
</dbReference>
<dbReference type="GO" id="GO:0005737">
    <property type="term" value="C:cytoplasm"/>
    <property type="evidence" value="ECO:0007669"/>
    <property type="project" value="UniProtKB-SubCell"/>
</dbReference>
<dbReference type="InterPro" id="IPR015813">
    <property type="entry name" value="Pyrv/PenolPyrv_kinase-like_dom"/>
</dbReference>
<protein>
    <recommendedName>
        <fullName evidence="7">3-methyl-2-oxobutanoate hydroxymethyltransferase</fullName>
        <ecNumber evidence="7">2.1.2.11</ecNumber>
    </recommendedName>
    <alternativeName>
        <fullName evidence="7">Ketopantoate hydroxymethyltransferase</fullName>
        <shortName evidence="7">KPHMT</shortName>
    </alternativeName>
</protein>
<comment type="catalytic activity">
    <reaction evidence="7">
        <text>(6R)-5,10-methylene-5,6,7,8-tetrahydrofolate + 3-methyl-2-oxobutanoate + H2O = 2-dehydropantoate + (6S)-5,6,7,8-tetrahydrofolate</text>
        <dbReference type="Rhea" id="RHEA:11824"/>
        <dbReference type="ChEBI" id="CHEBI:11561"/>
        <dbReference type="ChEBI" id="CHEBI:11851"/>
        <dbReference type="ChEBI" id="CHEBI:15377"/>
        <dbReference type="ChEBI" id="CHEBI:15636"/>
        <dbReference type="ChEBI" id="CHEBI:57453"/>
        <dbReference type="EC" id="2.1.2.11"/>
    </reaction>
</comment>
<dbReference type="GO" id="GO:0015940">
    <property type="term" value="P:pantothenate biosynthetic process"/>
    <property type="evidence" value="ECO:0007669"/>
    <property type="project" value="UniProtKB-UniRule"/>
</dbReference>
<dbReference type="GO" id="GO:0000287">
    <property type="term" value="F:magnesium ion binding"/>
    <property type="evidence" value="ECO:0007669"/>
    <property type="project" value="TreeGrafter"/>
</dbReference>
<keyword evidence="5 7" id="KW-0808">Transferase</keyword>
<keyword evidence="7" id="KW-0963">Cytoplasm</keyword>
<dbReference type="FunFam" id="3.20.20.60:FF:000003">
    <property type="entry name" value="3-methyl-2-oxobutanoate hydroxymethyltransferase"/>
    <property type="match status" value="1"/>
</dbReference>
<dbReference type="SUPFAM" id="SSF51621">
    <property type="entry name" value="Phosphoenolpyruvate/pyruvate domain"/>
    <property type="match status" value="1"/>
</dbReference>
<organism evidence="11 12">
    <name type="scientific">Salinibacillus kushneri</name>
    <dbReference type="NCBI Taxonomy" id="237682"/>
    <lineage>
        <taxon>Bacteria</taxon>
        <taxon>Bacillati</taxon>
        <taxon>Bacillota</taxon>
        <taxon>Bacilli</taxon>
        <taxon>Bacillales</taxon>
        <taxon>Bacillaceae</taxon>
        <taxon>Salinibacillus</taxon>
    </lineage>
</organism>
<dbReference type="PANTHER" id="PTHR20881:SF0">
    <property type="entry name" value="3-METHYL-2-OXOBUTANOATE HYDROXYMETHYLTRANSFERASE"/>
    <property type="match status" value="1"/>
</dbReference>
<feature type="active site" description="Proton acceptor" evidence="7 8">
    <location>
        <position position="181"/>
    </location>
</feature>
<dbReference type="EMBL" id="FOHJ01000010">
    <property type="protein sequence ID" value="SET90756.1"/>
    <property type="molecule type" value="Genomic_DNA"/>
</dbReference>
<evidence type="ECO:0000256" key="7">
    <source>
        <dbReference type="HAMAP-Rule" id="MF_00156"/>
    </source>
</evidence>
<comment type="similarity">
    <text evidence="2 7">Belongs to the PanB family.</text>
</comment>
<keyword evidence="7 10" id="KW-0479">Metal-binding</keyword>
<dbReference type="InterPro" id="IPR003700">
    <property type="entry name" value="Pantoate_hydroxy_MeTrfase"/>
</dbReference>
<feature type="binding site" evidence="7 10">
    <location>
        <position position="82"/>
    </location>
    <ligand>
        <name>Mg(2+)</name>
        <dbReference type="ChEBI" id="CHEBI:18420"/>
    </ligand>
</feature>
<evidence type="ECO:0000256" key="1">
    <source>
        <dbReference type="ARBA" id="ARBA00005033"/>
    </source>
</evidence>
<reference evidence="12" key="1">
    <citation type="submission" date="2016-10" db="EMBL/GenBank/DDBJ databases">
        <authorList>
            <person name="Varghese N."/>
            <person name="Submissions S."/>
        </authorList>
    </citation>
    <scope>NUCLEOTIDE SEQUENCE [LARGE SCALE GENOMIC DNA]</scope>
    <source>
        <strain evidence="12">CGMCC 1.3566</strain>
    </source>
</reference>
<evidence type="ECO:0000313" key="12">
    <source>
        <dbReference type="Proteomes" id="UP000199095"/>
    </source>
</evidence>
<evidence type="ECO:0000256" key="4">
    <source>
        <dbReference type="ARBA" id="ARBA00022655"/>
    </source>
</evidence>
<dbReference type="CDD" id="cd06557">
    <property type="entry name" value="KPHMT-like"/>
    <property type="match status" value="1"/>
</dbReference>
<dbReference type="GO" id="GO:0003864">
    <property type="term" value="F:3-methyl-2-oxobutanoate hydroxymethyltransferase activity"/>
    <property type="evidence" value="ECO:0007669"/>
    <property type="project" value="UniProtKB-UniRule"/>
</dbReference>
<feature type="binding site" evidence="7 9">
    <location>
        <position position="82"/>
    </location>
    <ligand>
        <name>3-methyl-2-oxobutanoate</name>
        <dbReference type="ChEBI" id="CHEBI:11851"/>
    </ligand>
</feature>
<gene>
    <name evidence="7" type="primary">panB</name>
    <name evidence="11" type="ORF">SAMN05421676_110117</name>
</gene>
<comment type="subcellular location">
    <subcellularLocation>
        <location evidence="7">Cytoplasm</location>
    </subcellularLocation>
</comment>
<dbReference type="GO" id="GO:0032259">
    <property type="term" value="P:methylation"/>
    <property type="evidence" value="ECO:0007669"/>
    <property type="project" value="UniProtKB-KW"/>
</dbReference>
<feature type="binding site" evidence="7 10">
    <location>
        <position position="43"/>
    </location>
    <ligand>
        <name>Mg(2+)</name>
        <dbReference type="ChEBI" id="CHEBI:18420"/>
    </ligand>
</feature>
<dbReference type="EC" id="2.1.2.11" evidence="7"/>
<dbReference type="UniPathway" id="UPA00028">
    <property type="reaction ID" value="UER00003"/>
</dbReference>
<dbReference type="STRING" id="237682.SAMN05421676_110117"/>
<comment type="subunit">
    <text evidence="3 7">Homodecamer; pentamer of dimers.</text>
</comment>
<evidence type="ECO:0000256" key="2">
    <source>
        <dbReference type="ARBA" id="ARBA00008676"/>
    </source>
</evidence>
<evidence type="ECO:0000256" key="3">
    <source>
        <dbReference type="ARBA" id="ARBA00011424"/>
    </source>
</evidence>
<dbReference type="PIRSF" id="PIRSF000388">
    <property type="entry name" value="Pantoate_hydroxy_MeTrfase"/>
    <property type="match status" value="1"/>
</dbReference>
<dbReference type="InterPro" id="IPR040442">
    <property type="entry name" value="Pyrv_kinase-like_dom_sf"/>
</dbReference>
<dbReference type="PANTHER" id="PTHR20881">
    <property type="entry name" value="3-METHYL-2-OXOBUTANOATE HYDROXYMETHYLTRANSFERASE"/>
    <property type="match status" value="1"/>
</dbReference>
<feature type="binding site" evidence="7 10">
    <location>
        <position position="114"/>
    </location>
    <ligand>
        <name>Mg(2+)</name>
        <dbReference type="ChEBI" id="CHEBI:18420"/>
    </ligand>
</feature>
<keyword evidence="11" id="KW-0489">Methyltransferase</keyword>
<keyword evidence="12" id="KW-1185">Reference proteome</keyword>
<evidence type="ECO:0000256" key="6">
    <source>
        <dbReference type="ARBA" id="ARBA00056497"/>
    </source>
</evidence>
<evidence type="ECO:0000256" key="5">
    <source>
        <dbReference type="ARBA" id="ARBA00022679"/>
    </source>
</evidence>
<evidence type="ECO:0000256" key="9">
    <source>
        <dbReference type="PIRSR" id="PIRSR000388-2"/>
    </source>
</evidence>
<dbReference type="AlphaFoldDB" id="A0A1I0I4K8"/>
<dbReference type="Proteomes" id="UP000199095">
    <property type="component" value="Unassembled WGS sequence"/>
</dbReference>
<feature type="binding site" evidence="7 9">
    <location>
        <begin position="43"/>
        <end position="44"/>
    </location>
    <ligand>
        <name>3-methyl-2-oxobutanoate</name>
        <dbReference type="ChEBI" id="CHEBI:11851"/>
    </ligand>
</feature>
<accession>A0A1I0I4K8</accession>
<evidence type="ECO:0000313" key="11">
    <source>
        <dbReference type="EMBL" id="SET90756.1"/>
    </source>
</evidence>
<dbReference type="HAMAP" id="MF_00156">
    <property type="entry name" value="PanB"/>
    <property type="match status" value="1"/>
</dbReference>
<evidence type="ECO:0000256" key="10">
    <source>
        <dbReference type="PIRSR" id="PIRSR000388-3"/>
    </source>
</evidence>
<keyword evidence="7 10" id="KW-0460">Magnesium</keyword>
<dbReference type="NCBIfam" id="NF001452">
    <property type="entry name" value="PRK00311.1"/>
    <property type="match status" value="1"/>
</dbReference>